<dbReference type="Gene3D" id="1.20.120.1080">
    <property type="match status" value="1"/>
</dbReference>
<dbReference type="OrthoDB" id="438419at2759"/>
<keyword evidence="1" id="KW-0547">Nucleotide-binding</keyword>
<sequence>MAVAACLARFREDYDRRRGTSLEDPQRAHKALQAQKAALARLRDPNSRSCDGVKSQPEGEQPQESASVQESVQSSPIHFKSKEELDVMRKEMREAQRMKMRETARARAEMEVDCPIFLSQRMRRMLASILKSPLSEPAVGEFDSSALEESVAKAIAALTFNHNLPPSYVQYFLNSAPELWKGQQESHDEQVYSCILERVQRELREDPPPNVDTSPSPEDCLRNLQAAVVSLKASENGTYGTGAAHNEDVVRQRRESAMPKAWFGPDGMDEDLYTFKRVMTNKLPIAQHKTEITELIRDNQIVLIQGETGCGKTTQVPQYILEAALRMQAEAKRPETKTTDLRRPVRIVVTQPRRIAAITVAKRVAEELGEKVGEGVVGYKIRGTTVASPKCKLLFCTTGVVLRRLANEGSKFMFSPKTVTHLLVDEVHERGVETDFMLTFLREIRANRPNLRVVLMSATMDTECFLKYFSLPVKVAAVGGEALKQPPMVVCPAFCHPVAECYMEAINTRLGRNRSPEAKSPDELRREHTEMSESDGIDYDLILKIVEEIETSPEGAWTFAPESMRAAVKDPHRGAVLVFLPGLGEITQLMSKLTDDSTMSSKWWVLPLHANLPPEEQQQCFSTSLPAGCTRKIICSTNVAETSVTVPDVTVVIDTCRERRNQVDRHSNTPMLREQWCALDSLKQRRGRAGRVQPGVCLRLLPERHLERLDAVSPPEMQRVPLENVYLQVCASGIADRPGFLAKTPDPPDELSVLFAEAALRDLGALDPLQPDGLTPLGRHLAALPCHPRLGKILVLGCLLGEPSPCLSICAAMSVRNPMMTTQDTSKRASWQSARMEMVAEIGTRSDHCAWAHIVQEWRFGDMKQRELCKKLGLSFERMASSMFERRHLLESLVQVGLLPGNFKDLEWEQKNKVPNWNLVRAAVVGGLYPNIIHVSRQMPKFQSSTMMDKAKYLTYQVLQRHVKMEQQSYPKRLNLHPNSLMFGHDQFHCPWLAYYTIQQTSKLYAYDVSEVSPFALLLFGGEPVFNHGQIEVGGWATFKCKGGKQLVPLLKAARSAIQEVLERKLEDLKFDLSSSKELRACIELLKCNGLGFRTKDPADIVRCGDGQDRDFNEFENETAYMTRKDDEHQERMNQVWADAKKLAEP</sequence>
<dbReference type="SUPFAM" id="SSF52540">
    <property type="entry name" value="P-loop containing nucleoside triphosphate hydrolases"/>
    <property type="match status" value="1"/>
</dbReference>
<evidence type="ECO:0000256" key="2">
    <source>
        <dbReference type="ARBA" id="ARBA00022840"/>
    </source>
</evidence>
<evidence type="ECO:0008006" key="8">
    <source>
        <dbReference type="Google" id="ProtNLM"/>
    </source>
</evidence>
<dbReference type="SMART" id="SM00487">
    <property type="entry name" value="DEXDc"/>
    <property type="match status" value="1"/>
</dbReference>
<feature type="compositionally biased region" description="Basic and acidic residues" evidence="3">
    <location>
        <begin position="514"/>
        <end position="531"/>
    </location>
</feature>
<dbReference type="GO" id="GO:0005524">
    <property type="term" value="F:ATP binding"/>
    <property type="evidence" value="ECO:0007669"/>
    <property type="project" value="UniProtKB-KW"/>
</dbReference>
<dbReference type="PROSITE" id="PS51194">
    <property type="entry name" value="HELICASE_CTER"/>
    <property type="match status" value="1"/>
</dbReference>
<dbReference type="AlphaFoldDB" id="A0A812TNL6"/>
<feature type="region of interest" description="Disordered" evidence="3">
    <location>
        <begin position="512"/>
        <end position="532"/>
    </location>
</feature>
<dbReference type="EMBL" id="CAJNDS010002574">
    <property type="protein sequence ID" value="CAE7530850.1"/>
    <property type="molecule type" value="Genomic_DNA"/>
</dbReference>
<evidence type="ECO:0000256" key="1">
    <source>
        <dbReference type="ARBA" id="ARBA00022741"/>
    </source>
</evidence>
<dbReference type="Pfam" id="PF00271">
    <property type="entry name" value="Helicase_C"/>
    <property type="match status" value="1"/>
</dbReference>
<organism evidence="6 7">
    <name type="scientific">Symbiodinium natans</name>
    <dbReference type="NCBI Taxonomy" id="878477"/>
    <lineage>
        <taxon>Eukaryota</taxon>
        <taxon>Sar</taxon>
        <taxon>Alveolata</taxon>
        <taxon>Dinophyceae</taxon>
        <taxon>Suessiales</taxon>
        <taxon>Symbiodiniaceae</taxon>
        <taxon>Symbiodinium</taxon>
    </lineage>
</organism>
<dbReference type="SMART" id="SM00490">
    <property type="entry name" value="HELICc"/>
    <property type="match status" value="1"/>
</dbReference>
<feature type="domain" description="Helicase ATP-binding" evidence="4">
    <location>
        <begin position="293"/>
        <end position="478"/>
    </location>
</feature>
<dbReference type="InterPro" id="IPR011545">
    <property type="entry name" value="DEAD/DEAH_box_helicase_dom"/>
</dbReference>
<dbReference type="InterPro" id="IPR001650">
    <property type="entry name" value="Helicase_C-like"/>
</dbReference>
<dbReference type="GO" id="GO:0004386">
    <property type="term" value="F:helicase activity"/>
    <property type="evidence" value="ECO:0007669"/>
    <property type="project" value="TreeGrafter"/>
</dbReference>
<gene>
    <name evidence="6" type="ORF">SNAT2548_LOCUS29738</name>
</gene>
<accession>A0A812TNL6</accession>
<dbReference type="SMART" id="SM00847">
    <property type="entry name" value="HA2"/>
    <property type="match status" value="1"/>
</dbReference>
<dbReference type="InterPro" id="IPR014001">
    <property type="entry name" value="Helicase_ATP-bd"/>
</dbReference>
<feature type="domain" description="Helicase C-terminal" evidence="5">
    <location>
        <begin position="563"/>
        <end position="733"/>
    </location>
</feature>
<dbReference type="CDD" id="cd17917">
    <property type="entry name" value="DEXHc_RHA-like"/>
    <property type="match status" value="1"/>
</dbReference>
<dbReference type="GO" id="GO:0003723">
    <property type="term" value="F:RNA binding"/>
    <property type="evidence" value="ECO:0007669"/>
    <property type="project" value="TreeGrafter"/>
</dbReference>
<protein>
    <recommendedName>
        <fullName evidence="8">ATP-dependent RNA helicase DHX36</fullName>
    </recommendedName>
</protein>
<feature type="compositionally biased region" description="Low complexity" evidence="3">
    <location>
        <begin position="31"/>
        <end position="40"/>
    </location>
</feature>
<feature type="compositionally biased region" description="Low complexity" evidence="3">
    <location>
        <begin position="60"/>
        <end position="76"/>
    </location>
</feature>
<evidence type="ECO:0000259" key="5">
    <source>
        <dbReference type="PROSITE" id="PS51194"/>
    </source>
</evidence>
<dbReference type="InterPro" id="IPR007502">
    <property type="entry name" value="Helicase-assoc_dom"/>
</dbReference>
<dbReference type="PROSITE" id="PS51192">
    <property type="entry name" value="HELICASE_ATP_BIND_1"/>
    <property type="match status" value="1"/>
</dbReference>
<dbReference type="PANTHER" id="PTHR18934">
    <property type="entry name" value="ATP-DEPENDENT RNA HELICASE"/>
    <property type="match status" value="1"/>
</dbReference>
<dbReference type="Pfam" id="PF21010">
    <property type="entry name" value="HA2_C"/>
    <property type="match status" value="1"/>
</dbReference>
<comment type="caution">
    <text evidence="6">The sequence shown here is derived from an EMBL/GenBank/DDBJ whole genome shotgun (WGS) entry which is preliminary data.</text>
</comment>
<dbReference type="Pfam" id="PF07717">
    <property type="entry name" value="OB_NTP_bind"/>
    <property type="match status" value="1"/>
</dbReference>
<dbReference type="Gene3D" id="3.40.50.300">
    <property type="entry name" value="P-loop containing nucleotide triphosphate hydrolases"/>
    <property type="match status" value="2"/>
</dbReference>
<dbReference type="InterPro" id="IPR027417">
    <property type="entry name" value="P-loop_NTPase"/>
</dbReference>
<name>A0A812TNL6_9DINO</name>
<dbReference type="Pfam" id="PF00270">
    <property type="entry name" value="DEAD"/>
    <property type="match status" value="1"/>
</dbReference>
<feature type="compositionally biased region" description="Basic and acidic residues" evidence="3">
    <location>
        <begin position="14"/>
        <end position="27"/>
    </location>
</feature>
<evidence type="ECO:0000256" key="3">
    <source>
        <dbReference type="SAM" id="MobiDB-lite"/>
    </source>
</evidence>
<dbReference type="InterPro" id="IPR011709">
    <property type="entry name" value="DEAD-box_helicase_OB_fold"/>
</dbReference>
<dbReference type="Proteomes" id="UP000604046">
    <property type="component" value="Unassembled WGS sequence"/>
</dbReference>
<evidence type="ECO:0000313" key="6">
    <source>
        <dbReference type="EMBL" id="CAE7530850.1"/>
    </source>
</evidence>
<feature type="region of interest" description="Disordered" evidence="3">
    <location>
        <begin position="14"/>
        <end position="86"/>
    </location>
</feature>
<proteinExistence type="predicted"/>
<evidence type="ECO:0000259" key="4">
    <source>
        <dbReference type="PROSITE" id="PS51192"/>
    </source>
</evidence>
<reference evidence="6" key="1">
    <citation type="submission" date="2021-02" db="EMBL/GenBank/DDBJ databases">
        <authorList>
            <person name="Dougan E. K."/>
            <person name="Rhodes N."/>
            <person name="Thang M."/>
            <person name="Chan C."/>
        </authorList>
    </citation>
    <scope>NUCLEOTIDE SEQUENCE</scope>
</reference>
<keyword evidence="2" id="KW-0067">ATP-binding</keyword>
<dbReference type="CDD" id="cd18791">
    <property type="entry name" value="SF2_C_RHA"/>
    <property type="match status" value="1"/>
</dbReference>
<evidence type="ECO:0000313" key="7">
    <source>
        <dbReference type="Proteomes" id="UP000604046"/>
    </source>
</evidence>
<keyword evidence="7" id="KW-1185">Reference proteome</keyword>
<dbReference type="PANTHER" id="PTHR18934:SF267">
    <property type="entry name" value="ATP-DEPENDENT RNA HELICASE YLR419W-RELATED"/>
    <property type="match status" value="1"/>
</dbReference>